<evidence type="ECO:0000313" key="2">
    <source>
        <dbReference type="Proteomes" id="UP000214720"/>
    </source>
</evidence>
<comment type="caution">
    <text evidence="1">The sequence shown here is derived from an EMBL/GenBank/DDBJ whole genome shotgun (WGS) entry which is preliminary data.</text>
</comment>
<organism evidence="1 2">
    <name type="scientific">Caballeronia sordidicola</name>
    <name type="common">Burkholderia sordidicola</name>
    <dbReference type="NCBI Taxonomy" id="196367"/>
    <lineage>
        <taxon>Bacteria</taxon>
        <taxon>Pseudomonadati</taxon>
        <taxon>Pseudomonadota</taxon>
        <taxon>Betaproteobacteria</taxon>
        <taxon>Burkholderiales</taxon>
        <taxon>Burkholderiaceae</taxon>
        <taxon>Caballeronia</taxon>
    </lineage>
</organism>
<name>A0A226X665_CABSO</name>
<dbReference type="AlphaFoldDB" id="A0A226X665"/>
<proteinExistence type="predicted"/>
<reference evidence="2" key="1">
    <citation type="submission" date="2017-01" db="EMBL/GenBank/DDBJ databases">
        <title>Genome Analysis of Deinococcus marmoris KOPRI26562.</title>
        <authorList>
            <person name="Kim J.H."/>
            <person name="Oh H.-M."/>
        </authorList>
    </citation>
    <scope>NUCLEOTIDE SEQUENCE [LARGE SCALE GENOMIC DNA]</scope>
    <source>
        <strain evidence="2">PAMC 26633</strain>
    </source>
</reference>
<evidence type="ECO:0000313" key="1">
    <source>
        <dbReference type="EMBL" id="OXC78490.1"/>
    </source>
</evidence>
<dbReference type="Proteomes" id="UP000214720">
    <property type="component" value="Unassembled WGS sequence"/>
</dbReference>
<protein>
    <submittedName>
        <fullName evidence="1">Uncharacterized protein</fullName>
    </submittedName>
</protein>
<accession>A0A226X665</accession>
<sequence>MAAEYGSFASTVIFDWNRRSDVTRHCFECIGGVFRVPDKCQRNANELQTAAVFG</sequence>
<gene>
    <name evidence="1" type="ORF">BSU04_12130</name>
</gene>
<dbReference type="EMBL" id="MTHB01000063">
    <property type="protein sequence ID" value="OXC78490.1"/>
    <property type="molecule type" value="Genomic_DNA"/>
</dbReference>